<proteinExistence type="predicted"/>
<evidence type="ECO:0000259" key="1">
    <source>
        <dbReference type="Pfam" id="PF07238"/>
    </source>
</evidence>
<reference evidence="2 3" key="1">
    <citation type="journal article" date="2017" name="ISME J.">
        <title>Energy and carbon metabolisms in a deep terrestrial subsurface fluid microbial community.</title>
        <authorList>
            <person name="Momper L."/>
            <person name="Jungbluth S.P."/>
            <person name="Lee M.D."/>
            <person name="Amend J.P."/>
        </authorList>
    </citation>
    <scope>NUCLEOTIDE SEQUENCE [LARGE SCALE GENOMIC DNA]</scope>
    <source>
        <strain evidence="2">SURF_17</strain>
    </source>
</reference>
<accession>A0A419EMR9</accession>
<protein>
    <submittedName>
        <fullName evidence="2">PilZ domain-containing protein</fullName>
    </submittedName>
</protein>
<gene>
    <name evidence="2" type="ORF">C4532_20225</name>
</gene>
<feature type="domain" description="PilZ" evidence="1">
    <location>
        <begin position="11"/>
        <end position="130"/>
    </location>
</feature>
<comment type="caution">
    <text evidence="2">The sequence shown here is derived from an EMBL/GenBank/DDBJ whole genome shotgun (WGS) entry which is preliminary data.</text>
</comment>
<dbReference type="Proteomes" id="UP000285961">
    <property type="component" value="Unassembled WGS sequence"/>
</dbReference>
<sequence>MDKEKEPVTGERRRYVRYACKMELKAILDFNPDVARRTSGKLPPIVFRRGETAVARDISEKGIAIETERFLPEGMIIKIAVENPFTPPIETDARIVWSKKLPGEKRGYILGMAFRHMRDKHRRNLEHLLEFLEEIPE</sequence>
<evidence type="ECO:0000313" key="3">
    <source>
        <dbReference type="Proteomes" id="UP000285961"/>
    </source>
</evidence>
<dbReference type="GO" id="GO:0035438">
    <property type="term" value="F:cyclic-di-GMP binding"/>
    <property type="evidence" value="ECO:0007669"/>
    <property type="project" value="InterPro"/>
</dbReference>
<dbReference type="InterPro" id="IPR009875">
    <property type="entry name" value="PilZ_domain"/>
</dbReference>
<dbReference type="Gene3D" id="2.40.10.220">
    <property type="entry name" value="predicted glycosyltransferase like domains"/>
    <property type="match status" value="1"/>
</dbReference>
<dbReference type="Pfam" id="PF07238">
    <property type="entry name" value="PilZ"/>
    <property type="match status" value="1"/>
</dbReference>
<dbReference type="AlphaFoldDB" id="A0A419EMR9"/>
<name>A0A419EMR9_9BACT</name>
<dbReference type="EMBL" id="QZKI01000144">
    <property type="protein sequence ID" value="RJP63959.1"/>
    <property type="molecule type" value="Genomic_DNA"/>
</dbReference>
<evidence type="ECO:0000313" key="2">
    <source>
        <dbReference type="EMBL" id="RJP63959.1"/>
    </source>
</evidence>
<organism evidence="2 3">
    <name type="scientific">Candidatus Abyssobacteria bacterium SURF_17</name>
    <dbReference type="NCBI Taxonomy" id="2093361"/>
    <lineage>
        <taxon>Bacteria</taxon>
        <taxon>Pseudomonadati</taxon>
        <taxon>Candidatus Hydrogenedentota</taxon>
        <taxon>Candidatus Abyssobacteria</taxon>
    </lineage>
</organism>
<dbReference type="SUPFAM" id="SSF141371">
    <property type="entry name" value="PilZ domain-like"/>
    <property type="match status" value="1"/>
</dbReference>